<proteinExistence type="predicted"/>
<sequence length="118" mass="12430">MTAQLALFAADGSTSASFFDFLTVKPGESKQQAFSVVNKGDAPSTDSRLRFADVGSDALWGWLKVTLSGTDYVSPNPVPLGPLAAGQQVNFTLSITVPADAEATTRPLSALLIPEWVD</sequence>
<comment type="caution">
    <text evidence="1">The sequence shown here is derived from an EMBL/GenBank/DDBJ whole genome shotgun (WGS) entry which is preliminary data.</text>
</comment>
<protein>
    <submittedName>
        <fullName evidence="1">Uncharacterized protein</fullName>
    </submittedName>
</protein>
<dbReference type="Proteomes" id="UP000286287">
    <property type="component" value="Unassembled WGS sequence"/>
</dbReference>
<dbReference type="EMBL" id="QYUJ01000010">
    <property type="protein sequence ID" value="RJF74470.1"/>
    <property type="molecule type" value="Genomic_DNA"/>
</dbReference>
<dbReference type="AlphaFoldDB" id="A0A418VED5"/>
<evidence type="ECO:0000313" key="1">
    <source>
        <dbReference type="EMBL" id="RJF74470.1"/>
    </source>
</evidence>
<keyword evidence="2" id="KW-1185">Reference proteome</keyword>
<name>A0A418VED5_9DEIO</name>
<dbReference type="InterPro" id="IPR013783">
    <property type="entry name" value="Ig-like_fold"/>
</dbReference>
<dbReference type="Gene3D" id="2.60.40.10">
    <property type="entry name" value="Immunoglobulins"/>
    <property type="match status" value="1"/>
</dbReference>
<accession>A0A418VED5</accession>
<dbReference type="RefSeq" id="WP_119761421.1">
    <property type="nucleotide sequence ID" value="NZ_QYUJ01000010.1"/>
</dbReference>
<organism evidence="1 2">
    <name type="scientific">Deinococcus cavernae</name>
    <dbReference type="NCBI Taxonomy" id="2320857"/>
    <lineage>
        <taxon>Bacteria</taxon>
        <taxon>Thermotogati</taxon>
        <taxon>Deinococcota</taxon>
        <taxon>Deinococci</taxon>
        <taxon>Deinococcales</taxon>
        <taxon>Deinococcaceae</taxon>
        <taxon>Deinococcus</taxon>
    </lineage>
</organism>
<gene>
    <name evidence="1" type="ORF">D3875_04105</name>
</gene>
<reference evidence="1 2" key="1">
    <citation type="submission" date="2018-09" db="EMBL/GenBank/DDBJ databases">
        <authorList>
            <person name="Zhu H."/>
        </authorList>
    </citation>
    <scope>NUCLEOTIDE SEQUENCE [LARGE SCALE GENOMIC DNA]</scope>
    <source>
        <strain evidence="1 2">K2S05-167</strain>
    </source>
</reference>
<evidence type="ECO:0000313" key="2">
    <source>
        <dbReference type="Proteomes" id="UP000286287"/>
    </source>
</evidence>